<sequence>MLKDLQDQGSVTWDEQARKVTFTAADNPSPGTPAVENVPLVIHTGQEIELKDIAIGSETITYSGQTIGTIANGRPMISLAFMAQALVYRSVTVQPRAICFENGSYGVELFPYQASAEMRVALRWIGGGIGYVEVNAAPADSADDVLIDELDLKQMFGYESEWNPETGKLQIRYIDYIVDDYGLSDEYRNYYYDLGAVGYLPPQVREMPKLFLRNSGNYSAATTSASLEGQSGTYEDGGRSGLSKISVSDWPRAFAAHLLRCLSESGRTNLVQGATGVSLVDTNGRTGHQLSGTVQLREIEPPPLRRTGTRIHRNERVGSPIQRKSKRSRRLIADRHRREANIRWRL</sequence>
<dbReference type="Proteomes" id="UP001589619">
    <property type="component" value="Unassembled WGS sequence"/>
</dbReference>
<evidence type="ECO:0000313" key="2">
    <source>
        <dbReference type="Proteomes" id="UP001589619"/>
    </source>
</evidence>
<organism evidence="1 2">
    <name type="scientific">Paenibacillus hodogayensis</name>
    <dbReference type="NCBI Taxonomy" id="279208"/>
    <lineage>
        <taxon>Bacteria</taxon>
        <taxon>Bacillati</taxon>
        <taxon>Bacillota</taxon>
        <taxon>Bacilli</taxon>
        <taxon>Bacillales</taxon>
        <taxon>Paenibacillaceae</taxon>
        <taxon>Paenibacillus</taxon>
    </lineage>
</organism>
<protein>
    <recommendedName>
        <fullName evidence="3">Copper amine oxidase-like N-terminal domain-containing protein</fullName>
    </recommendedName>
</protein>
<accession>A0ABV5W2G0</accession>
<evidence type="ECO:0008006" key="3">
    <source>
        <dbReference type="Google" id="ProtNLM"/>
    </source>
</evidence>
<reference evidence="1 2" key="1">
    <citation type="submission" date="2024-09" db="EMBL/GenBank/DDBJ databases">
        <authorList>
            <person name="Sun Q."/>
            <person name="Mori K."/>
        </authorList>
    </citation>
    <scope>NUCLEOTIDE SEQUENCE [LARGE SCALE GENOMIC DNA]</scope>
    <source>
        <strain evidence="1 2">JCM 12520</strain>
    </source>
</reference>
<dbReference type="EMBL" id="JBHMAG010000016">
    <property type="protein sequence ID" value="MFB9754550.1"/>
    <property type="molecule type" value="Genomic_DNA"/>
</dbReference>
<keyword evidence="2" id="KW-1185">Reference proteome</keyword>
<evidence type="ECO:0000313" key="1">
    <source>
        <dbReference type="EMBL" id="MFB9754550.1"/>
    </source>
</evidence>
<name>A0ABV5W2G0_9BACL</name>
<comment type="caution">
    <text evidence="1">The sequence shown here is derived from an EMBL/GenBank/DDBJ whole genome shotgun (WGS) entry which is preliminary data.</text>
</comment>
<dbReference type="RefSeq" id="WP_344909139.1">
    <property type="nucleotide sequence ID" value="NZ_BAAAYO010000008.1"/>
</dbReference>
<gene>
    <name evidence="1" type="ORF">ACFFNY_23525</name>
</gene>
<proteinExistence type="predicted"/>